<comment type="function">
    <text evidence="6">Plays a role in the recruitment of the exosome to pre-rRNA to mediate the 3'-5' end processing of the 5.8S rRNA.</text>
</comment>
<keyword evidence="4 6" id="KW-0694">RNA-binding</keyword>
<comment type="caution">
    <text evidence="8">The sequence shown here is derived from an EMBL/GenBank/DDBJ whole genome shotgun (WGS) entry which is preliminary data.</text>
</comment>
<dbReference type="PANTHER" id="PTHR15341:SF3">
    <property type="entry name" value="NUCLEAR NUCLEIC ACID-BINDING PROTEIN C1D"/>
    <property type="match status" value="1"/>
</dbReference>
<evidence type="ECO:0000256" key="7">
    <source>
        <dbReference type="SAM" id="MobiDB-lite"/>
    </source>
</evidence>
<evidence type="ECO:0000256" key="5">
    <source>
        <dbReference type="ARBA" id="ARBA00023242"/>
    </source>
</evidence>
<dbReference type="AlphaFoldDB" id="A0ABC8S3C3"/>
<keyword evidence="6" id="KW-0963">Cytoplasm</keyword>
<dbReference type="Pfam" id="PF04000">
    <property type="entry name" value="Sas10_Utp3"/>
    <property type="match status" value="1"/>
</dbReference>
<keyword evidence="3 6" id="KW-0698">rRNA processing</keyword>
<evidence type="ECO:0000256" key="2">
    <source>
        <dbReference type="ARBA" id="ARBA00009154"/>
    </source>
</evidence>
<dbReference type="EMBL" id="CAUOFW020001892">
    <property type="protein sequence ID" value="CAK9149533.1"/>
    <property type="molecule type" value="Genomic_DNA"/>
</dbReference>
<proteinExistence type="inferred from homology"/>
<keyword evidence="6" id="KW-0238">DNA-binding</keyword>
<name>A0ABC8S3C3_9AQUA</name>
<feature type="region of interest" description="Disordered" evidence="7">
    <location>
        <begin position="130"/>
        <end position="175"/>
    </location>
</feature>
<evidence type="ECO:0000256" key="6">
    <source>
        <dbReference type="RuleBase" id="RU368003"/>
    </source>
</evidence>
<dbReference type="GO" id="GO:0005730">
    <property type="term" value="C:nucleolus"/>
    <property type="evidence" value="ECO:0007669"/>
    <property type="project" value="UniProtKB-SubCell"/>
</dbReference>
<reference evidence="8 9" key="1">
    <citation type="submission" date="2024-02" db="EMBL/GenBank/DDBJ databases">
        <authorList>
            <person name="Vignale AGUSTIN F."/>
            <person name="Sosa J E."/>
            <person name="Modenutti C."/>
        </authorList>
    </citation>
    <scope>NUCLEOTIDE SEQUENCE [LARGE SCALE GENOMIC DNA]</scope>
</reference>
<dbReference type="Proteomes" id="UP001642360">
    <property type="component" value="Unassembled WGS sequence"/>
</dbReference>
<organism evidence="8 9">
    <name type="scientific">Ilex paraguariensis</name>
    <name type="common">yerba mate</name>
    <dbReference type="NCBI Taxonomy" id="185542"/>
    <lineage>
        <taxon>Eukaryota</taxon>
        <taxon>Viridiplantae</taxon>
        <taxon>Streptophyta</taxon>
        <taxon>Embryophyta</taxon>
        <taxon>Tracheophyta</taxon>
        <taxon>Spermatophyta</taxon>
        <taxon>Magnoliopsida</taxon>
        <taxon>eudicotyledons</taxon>
        <taxon>Gunneridae</taxon>
        <taxon>Pentapetalae</taxon>
        <taxon>asterids</taxon>
        <taxon>campanulids</taxon>
        <taxon>Aquifoliales</taxon>
        <taxon>Aquifoliaceae</taxon>
        <taxon>Ilex</taxon>
    </lineage>
</organism>
<feature type="compositionally biased region" description="Basic and acidic residues" evidence="7">
    <location>
        <begin position="139"/>
        <end position="159"/>
    </location>
</feature>
<sequence>MAGVGKESSSGVVPDSVMEAVKRTSNNIEELRTPFVEFLSLCDADVLAEMQPLHRAHSLFLLAKVTTTLFALRLRCNGINPDDHPVKSELDRLSLYEEKLQRCIDLSKAPLRRSTTLNAQAATRFIEHSLPDLTPEQKQSMREISRGEGAKFKYTERSVQKKRKHQSSEKQSVRTAAQEFLEKAARELLGDNKGGFKVPLRPEDSDEDNLPLG</sequence>
<comment type="similarity">
    <text evidence="2 6">Belongs to the C1D family.</text>
</comment>
<evidence type="ECO:0000313" key="9">
    <source>
        <dbReference type="Proteomes" id="UP001642360"/>
    </source>
</evidence>
<accession>A0ABC8S3C3</accession>
<evidence type="ECO:0000256" key="1">
    <source>
        <dbReference type="ARBA" id="ARBA00004123"/>
    </source>
</evidence>
<dbReference type="InterPro" id="IPR011082">
    <property type="entry name" value="Exosome-assoc_fac/DNA_repair"/>
</dbReference>
<evidence type="ECO:0000256" key="3">
    <source>
        <dbReference type="ARBA" id="ARBA00022552"/>
    </source>
</evidence>
<gene>
    <name evidence="8" type="ORF">ILEXP_LOCUS17585</name>
</gene>
<keyword evidence="9" id="KW-1185">Reference proteome</keyword>
<dbReference type="PANTHER" id="PTHR15341">
    <property type="entry name" value="SUN-COR STEROID HORMONE RECEPTOR CO-REPRESSOR"/>
    <property type="match status" value="1"/>
</dbReference>
<dbReference type="GO" id="GO:0005737">
    <property type="term" value="C:cytoplasm"/>
    <property type="evidence" value="ECO:0007669"/>
    <property type="project" value="UniProtKB-SubCell"/>
</dbReference>
<feature type="region of interest" description="Disordered" evidence="7">
    <location>
        <begin position="191"/>
        <end position="213"/>
    </location>
</feature>
<keyword evidence="5 6" id="KW-0539">Nucleus</keyword>
<feature type="compositionally biased region" description="Acidic residues" evidence="7">
    <location>
        <begin position="204"/>
        <end position="213"/>
    </location>
</feature>
<evidence type="ECO:0000313" key="8">
    <source>
        <dbReference type="EMBL" id="CAK9149533.1"/>
    </source>
</evidence>
<dbReference type="InterPro" id="IPR007146">
    <property type="entry name" value="Sas10/Utp3/C1D"/>
</dbReference>
<protein>
    <recommendedName>
        <fullName evidence="6">Nuclear nucleic acid-binding protein C1D</fullName>
    </recommendedName>
</protein>
<comment type="subunit">
    <text evidence="6">Monomer and homodimer.</text>
</comment>
<dbReference type="GO" id="GO:0003677">
    <property type="term" value="F:DNA binding"/>
    <property type="evidence" value="ECO:0007669"/>
    <property type="project" value="UniProtKB-KW"/>
</dbReference>
<comment type="subcellular location">
    <subcellularLocation>
        <location evidence="6">Cytoplasm</location>
    </subcellularLocation>
    <subcellularLocation>
        <location evidence="6">Nucleus</location>
        <location evidence="6">Nucleolus</location>
    </subcellularLocation>
    <subcellularLocation>
        <location evidence="1 6">Nucleus</location>
    </subcellularLocation>
</comment>
<dbReference type="GO" id="GO:0006364">
    <property type="term" value="P:rRNA processing"/>
    <property type="evidence" value="ECO:0007669"/>
    <property type="project" value="UniProtKB-KW"/>
</dbReference>
<evidence type="ECO:0000256" key="4">
    <source>
        <dbReference type="ARBA" id="ARBA00022884"/>
    </source>
</evidence>
<dbReference type="GO" id="GO:0003723">
    <property type="term" value="F:RNA binding"/>
    <property type="evidence" value="ECO:0007669"/>
    <property type="project" value="UniProtKB-UniRule"/>
</dbReference>